<evidence type="ECO:0000313" key="2">
    <source>
        <dbReference type="Proteomes" id="UP000029981"/>
    </source>
</evidence>
<reference evidence="1 2" key="2">
    <citation type="journal article" date="2009" name="PLoS ONE">
        <title>An integrated genetic and cytogenetic map of the cucumber genome.</title>
        <authorList>
            <person name="Ren Y."/>
            <person name="Zhang Z."/>
            <person name="Liu J."/>
            <person name="Staub J.E."/>
            <person name="Han Y."/>
            <person name="Cheng Z."/>
            <person name="Li X."/>
            <person name="Lu J."/>
            <person name="Miao H."/>
            <person name="Kang H."/>
            <person name="Xie B."/>
            <person name="Gu X."/>
            <person name="Wang X."/>
            <person name="Du Y."/>
            <person name="Jin W."/>
            <person name="Huang S."/>
        </authorList>
    </citation>
    <scope>NUCLEOTIDE SEQUENCE [LARGE SCALE GENOMIC DNA]</scope>
    <source>
        <strain evidence="2">cv. 9930</strain>
    </source>
</reference>
<proteinExistence type="predicted"/>
<name>A0A0A0KA26_CUCSA</name>
<keyword evidence="2" id="KW-1185">Reference proteome</keyword>
<reference evidence="1 2" key="4">
    <citation type="journal article" date="2011" name="BMC Genomics">
        <title>RNA-Seq improves annotation of protein-coding genes in the cucumber genome.</title>
        <authorList>
            <person name="Li Z."/>
            <person name="Zhang Z."/>
            <person name="Yan P."/>
            <person name="Huang S."/>
            <person name="Fei Z."/>
            <person name="Lin K."/>
        </authorList>
    </citation>
    <scope>NUCLEOTIDE SEQUENCE [LARGE SCALE GENOMIC DNA]</scope>
    <source>
        <strain evidence="2">cv. 9930</strain>
    </source>
</reference>
<dbReference type="Gramene" id="KGN45242">
    <property type="protein sequence ID" value="KGN45242"/>
    <property type="gene ID" value="Csa_7G432230"/>
</dbReference>
<evidence type="ECO:0000313" key="1">
    <source>
        <dbReference type="EMBL" id="KGN45242.1"/>
    </source>
</evidence>
<dbReference type="Proteomes" id="UP000029981">
    <property type="component" value="Chromosome 7"/>
</dbReference>
<sequence>MKDKGVAKEPGVSWIQMKCRVHYFLTKDDCHDKIEGDSFMLEGVVKTSHHGRLCQIQILCSIMWKKIKNKISFCTIVRSLPLLMGSCTHQTRCQLKS</sequence>
<accession>A0A0A0KA26</accession>
<dbReference type="AlphaFoldDB" id="A0A0A0KA26"/>
<reference evidence="1 2" key="1">
    <citation type="journal article" date="2009" name="Nat. Genet.">
        <title>The genome of the cucumber, Cucumis sativus L.</title>
        <authorList>
            <person name="Huang S."/>
            <person name="Li R."/>
            <person name="Zhang Z."/>
            <person name="Li L."/>
            <person name="Gu X."/>
            <person name="Fan W."/>
            <person name="Lucas W.J."/>
            <person name="Wang X."/>
            <person name="Xie B."/>
            <person name="Ni P."/>
            <person name="Ren Y."/>
            <person name="Zhu H."/>
            <person name="Li J."/>
            <person name="Lin K."/>
            <person name="Jin W."/>
            <person name="Fei Z."/>
            <person name="Li G."/>
            <person name="Staub J."/>
            <person name="Kilian A."/>
            <person name="van der Vossen E.A."/>
            <person name="Wu Y."/>
            <person name="Guo J."/>
            <person name="He J."/>
            <person name="Jia Z."/>
            <person name="Ren Y."/>
            <person name="Tian G."/>
            <person name="Lu Y."/>
            <person name="Ruan J."/>
            <person name="Qian W."/>
            <person name="Wang M."/>
            <person name="Huang Q."/>
            <person name="Li B."/>
            <person name="Xuan Z."/>
            <person name="Cao J."/>
            <person name="Asan"/>
            <person name="Wu Z."/>
            <person name="Zhang J."/>
            <person name="Cai Q."/>
            <person name="Bai Y."/>
            <person name="Zhao B."/>
            <person name="Han Y."/>
            <person name="Li Y."/>
            <person name="Li X."/>
            <person name="Wang S."/>
            <person name="Shi Q."/>
            <person name="Liu S."/>
            <person name="Cho W.K."/>
            <person name="Kim J.Y."/>
            <person name="Xu Y."/>
            <person name="Heller-Uszynska K."/>
            <person name="Miao H."/>
            <person name="Cheng Z."/>
            <person name="Zhang S."/>
            <person name="Wu J."/>
            <person name="Yang Y."/>
            <person name="Kang H."/>
            <person name="Li M."/>
            <person name="Liang H."/>
            <person name="Ren X."/>
            <person name="Shi Z."/>
            <person name="Wen M."/>
            <person name="Jian M."/>
            <person name="Yang H."/>
            <person name="Zhang G."/>
            <person name="Yang Z."/>
            <person name="Chen R."/>
            <person name="Liu S."/>
            <person name="Li J."/>
            <person name="Ma L."/>
            <person name="Liu H."/>
            <person name="Zhou Y."/>
            <person name="Zhao J."/>
            <person name="Fang X."/>
            <person name="Li G."/>
            <person name="Fang L."/>
            <person name="Li Y."/>
            <person name="Liu D."/>
            <person name="Zheng H."/>
            <person name="Zhang Y."/>
            <person name="Qin N."/>
            <person name="Li Z."/>
            <person name="Yang G."/>
            <person name="Yang S."/>
            <person name="Bolund L."/>
            <person name="Kristiansen K."/>
            <person name="Zheng H."/>
            <person name="Li S."/>
            <person name="Zhang X."/>
            <person name="Yang H."/>
            <person name="Wang J."/>
            <person name="Sun R."/>
            <person name="Zhang B."/>
            <person name="Jiang S."/>
            <person name="Wang J."/>
            <person name="Du Y."/>
            <person name="Li S."/>
        </authorList>
    </citation>
    <scope>NUCLEOTIDE SEQUENCE [LARGE SCALE GENOMIC DNA]</scope>
    <source>
        <strain evidence="2">cv. 9930</strain>
    </source>
</reference>
<protein>
    <submittedName>
        <fullName evidence="1">Uncharacterized protein</fullName>
    </submittedName>
</protein>
<gene>
    <name evidence="1" type="ORF">Csa_7G432230</name>
</gene>
<reference evidence="1 2" key="3">
    <citation type="journal article" date="2010" name="BMC Genomics">
        <title>Transcriptome sequencing and comparative analysis of cucumber flowers with different sex types.</title>
        <authorList>
            <person name="Guo S."/>
            <person name="Zheng Y."/>
            <person name="Joung J.G."/>
            <person name="Liu S."/>
            <person name="Zhang Z."/>
            <person name="Crasta O.R."/>
            <person name="Sobral B.W."/>
            <person name="Xu Y."/>
            <person name="Huang S."/>
            <person name="Fei Z."/>
        </authorList>
    </citation>
    <scope>NUCLEOTIDE SEQUENCE [LARGE SCALE GENOMIC DNA]</scope>
    <source>
        <strain evidence="2">cv. 9930</strain>
    </source>
</reference>
<organism evidence="1 2">
    <name type="scientific">Cucumis sativus</name>
    <name type="common">Cucumber</name>
    <dbReference type="NCBI Taxonomy" id="3659"/>
    <lineage>
        <taxon>Eukaryota</taxon>
        <taxon>Viridiplantae</taxon>
        <taxon>Streptophyta</taxon>
        <taxon>Embryophyta</taxon>
        <taxon>Tracheophyta</taxon>
        <taxon>Spermatophyta</taxon>
        <taxon>Magnoliopsida</taxon>
        <taxon>eudicotyledons</taxon>
        <taxon>Gunneridae</taxon>
        <taxon>Pentapetalae</taxon>
        <taxon>rosids</taxon>
        <taxon>fabids</taxon>
        <taxon>Cucurbitales</taxon>
        <taxon>Cucurbitaceae</taxon>
        <taxon>Benincaseae</taxon>
        <taxon>Cucumis</taxon>
    </lineage>
</organism>
<dbReference type="EMBL" id="CM002928">
    <property type="protein sequence ID" value="KGN45242.1"/>
    <property type="molecule type" value="Genomic_DNA"/>
</dbReference>
<dbReference type="eggNOG" id="KOG4197">
    <property type="taxonomic scope" value="Eukaryota"/>
</dbReference>